<dbReference type="PROSITE" id="PS51829">
    <property type="entry name" value="P_HOMO_B"/>
    <property type="match status" value="2"/>
</dbReference>
<dbReference type="InterPro" id="IPR008979">
    <property type="entry name" value="Galactose-bd-like_sf"/>
</dbReference>
<feature type="domain" description="P/Homo B" evidence="4">
    <location>
        <begin position="207"/>
        <end position="364"/>
    </location>
</feature>
<sequence length="409" mass="41744">MKKITLIFMALLVTCFAWQGTAQTVTGSNLTLTAIPDNDPAGVTNTVAIAGIPAVSNITDVELDMDIEHTWVGDVSITLTAPTGDAITVVNRPGRTGGVGAGDSSDYATGFPITFTDASVNDAEQMGDTILGGDSVCEDDGICDYFTNPDEVGGIASFADFATAINASGLDPNGNWSVLVQDEAAGDTGDFFIPELRVTYMVIPLSGVCATDNPQAVDDFTSVTSVVTLANPGVIGAMTNQNTFEEALVQLQHDRAADLVMTLTSPAGTVLELSSNNGGADGLDAQANVLFVDGQPNVTTWTGAPVDAAGYEAEGGSLMATFAGEPVAGDWTLTILDGGLGEEGDLFEFCLTINNNGVVGTPPTISCPADITITTDDDGAGDCTAAVSFADAAAIDAEDGPIPTTQMAG</sequence>
<dbReference type="SUPFAM" id="SSF49785">
    <property type="entry name" value="Galactose-binding domain-like"/>
    <property type="match status" value="2"/>
</dbReference>
<evidence type="ECO:0000313" key="5">
    <source>
        <dbReference type="EMBL" id="MDT0556510.1"/>
    </source>
</evidence>
<evidence type="ECO:0000313" key="6">
    <source>
        <dbReference type="Proteomes" id="UP001254488"/>
    </source>
</evidence>
<feature type="chain" id="PRO_5045884208" evidence="3">
    <location>
        <begin position="20"/>
        <end position="409"/>
    </location>
</feature>
<accession>A0ABU2YGY3</accession>
<evidence type="ECO:0000256" key="3">
    <source>
        <dbReference type="SAM" id="SignalP"/>
    </source>
</evidence>
<dbReference type="Gene3D" id="2.60.120.260">
    <property type="entry name" value="Galactose-binding domain-like"/>
    <property type="match status" value="2"/>
</dbReference>
<protein>
    <submittedName>
        <fullName evidence="5">Proprotein convertase P-domain-containing protein</fullName>
    </submittedName>
</protein>
<keyword evidence="3" id="KW-0732">Signal</keyword>
<organism evidence="5 6">
    <name type="scientific">Patiriisocius hiemis</name>
    <dbReference type="NCBI Taxonomy" id="3075604"/>
    <lineage>
        <taxon>Bacteria</taxon>
        <taxon>Pseudomonadati</taxon>
        <taxon>Bacteroidota</taxon>
        <taxon>Flavobacteriia</taxon>
        <taxon>Flavobacteriales</taxon>
        <taxon>Flavobacteriaceae</taxon>
        <taxon>Patiriisocius</taxon>
    </lineage>
</organism>
<keyword evidence="6" id="KW-1185">Reference proteome</keyword>
<evidence type="ECO:0000256" key="1">
    <source>
        <dbReference type="ARBA" id="ARBA00022670"/>
    </source>
</evidence>
<gene>
    <name evidence="5" type="ORF">RM538_10870</name>
</gene>
<name>A0ABU2YGY3_9FLAO</name>
<evidence type="ECO:0000256" key="2">
    <source>
        <dbReference type="ARBA" id="ARBA00022801"/>
    </source>
</evidence>
<comment type="caution">
    <text evidence="5">The sequence shown here is derived from an EMBL/GenBank/DDBJ whole genome shotgun (WGS) entry which is preliminary data.</text>
</comment>
<evidence type="ECO:0000259" key="4">
    <source>
        <dbReference type="PROSITE" id="PS51829"/>
    </source>
</evidence>
<dbReference type="RefSeq" id="WP_311333461.1">
    <property type="nucleotide sequence ID" value="NZ_JAVRHZ010000007.1"/>
</dbReference>
<dbReference type="Proteomes" id="UP001254488">
    <property type="component" value="Unassembled WGS sequence"/>
</dbReference>
<feature type="domain" description="P/Homo B" evidence="4">
    <location>
        <begin position="20"/>
        <end position="204"/>
    </location>
</feature>
<keyword evidence="1" id="KW-0645">Protease</keyword>
<dbReference type="Pfam" id="PF01483">
    <property type="entry name" value="P_proprotein"/>
    <property type="match status" value="2"/>
</dbReference>
<feature type="non-terminal residue" evidence="5">
    <location>
        <position position="409"/>
    </location>
</feature>
<reference evidence="5 6" key="1">
    <citation type="submission" date="2023-09" db="EMBL/GenBank/DDBJ databases">
        <authorList>
            <person name="Rey-Velasco X."/>
        </authorList>
    </citation>
    <scope>NUCLEOTIDE SEQUENCE [LARGE SCALE GENOMIC DNA]</scope>
    <source>
        <strain evidence="5 6">W242</strain>
    </source>
</reference>
<proteinExistence type="predicted"/>
<dbReference type="EMBL" id="JAVRHZ010000007">
    <property type="protein sequence ID" value="MDT0556510.1"/>
    <property type="molecule type" value="Genomic_DNA"/>
</dbReference>
<feature type="signal peptide" evidence="3">
    <location>
        <begin position="1"/>
        <end position="19"/>
    </location>
</feature>
<dbReference type="InterPro" id="IPR002884">
    <property type="entry name" value="P_dom"/>
</dbReference>
<keyword evidence="2" id="KW-0378">Hydrolase</keyword>